<dbReference type="PANTHER" id="PTHR23079">
    <property type="entry name" value="RNA-DEPENDENT RNA POLYMERASE"/>
    <property type="match status" value="1"/>
</dbReference>
<dbReference type="AlphaFoldDB" id="A0A814GZX8"/>
<dbReference type="EMBL" id="CAJNOJ010000062">
    <property type="protein sequence ID" value="CAF1003182.1"/>
    <property type="molecule type" value="Genomic_DNA"/>
</dbReference>
<keyword evidence="1" id="KW-0808">Transferase</keyword>
<name>A0A814GZX8_ADIRI</name>
<evidence type="ECO:0000259" key="3">
    <source>
        <dbReference type="Pfam" id="PF05183"/>
    </source>
</evidence>
<dbReference type="GO" id="GO:0030422">
    <property type="term" value="P:siRNA processing"/>
    <property type="evidence" value="ECO:0007669"/>
    <property type="project" value="TreeGrafter"/>
</dbReference>
<reference evidence="4" key="1">
    <citation type="submission" date="2021-02" db="EMBL/GenBank/DDBJ databases">
        <authorList>
            <person name="Nowell W R."/>
        </authorList>
    </citation>
    <scope>NUCLEOTIDE SEQUENCE</scope>
</reference>
<dbReference type="Proteomes" id="UP000663852">
    <property type="component" value="Unassembled WGS sequence"/>
</dbReference>
<sequence length="935" mass="106919">MMTEQKGSIRCTFFNVPADARACIASTFDIRTKWNKNKARLSCLHQITKANEIRSNLVKLAHQYPQIWFSMNVPRDPRYACKSIYNQTDDDIHVSFGSLLSTSKFIVHSIDLPFDDTPRWTMVLDQKTCRIECQSGSAVTVCFTLLMKQIKTQIFVVDTSTHTNIIMNMNKLIKAEQIINGRRSSKLNGHDPLIMSLRRCSEIVIRIASKAFADQFLDYLRHTCKDDIVYTNISIEQSSCKSWDTIEFNWYPTTDATYSMALLHSLGYLFDDKYLMNDQLQGRMVELSEENEERFYQLAVQAFQNLQECHWLDLTTIFNQEQFDKIAVSTKIHKFRTGVIHVTPTRISIMPKDEDTIGHRAMRHKAFGGSKNFCVVYLKPDPPDSYLNEDTDHFRHVFTNGIEIGRDRFHLFGSSNSQIKEHVFWFIKASSLIDVQEKRAQLGELNQIDNLGTYVARLGLWFSKSLSTGIELVYCETEQDFNQRIQQGKICVRSIDDIERNGFSFTDGNGLISKGLARRIAKGASTVPSAYQIRMAGCKGLLVVDPASSINELYIKIRPTMQKFRCNDWTLEICERSVATPTRLNNQIILLMSDLGVSNETFLRLQKKWFDNASSKYIHPDNLLKNKIPLPVNECRYMFGCAFETKLETGTCFIRYEVLDENEKSFPNRQYKSVEGKVIVTKNPCPYAGDMLVLNAVDLPELHDLHDVIVFSTKGDRPDFHKIAGSDLDGDKYFVYWGSELQLRSSVPPLDYTAEKKIKHPTPISVEDVINYYLSTLGATSYGEVFNLHTVIVDQNEEKHSQRTCQKLAIEMARMFASAIDSGKTGYTIDKSRIQTIRKKYGQCYPDFLMKYNKSFYKSQSIVGILYRNAQLFKKKDFRLLANAFAHLPMQDDGSAISTSTSLASLSVNTTSVRVRSGAKKRSSKSSSRPNSKKK</sequence>
<evidence type="ECO:0000256" key="2">
    <source>
        <dbReference type="SAM" id="MobiDB-lite"/>
    </source>
</evidence>
<feature type="compositionally biased region" description="Low complexity" evidence="2">
    <location>
        <begin position="925"/>
        <end position="935"/>
    </location>
</feature>
<evidence type="ECO:0000313" key="5">
    <source>
        <dbReference type="Proteomes" id="UP000663852"/>
    </source>
</evidence>
<keyword evidence="1" id="KW-0696">RNA-directed RNA polymerase</keyword>
<proteinExistence type="inferred from homology"/>
<dbReference type="OrthoDB" id="6513042at2759"/>
<feature type="domain" description="RDRP core" evidence="3">
    <location>
        <begin position="623"/>
        <end position="869"/>
    </location>
</feature>
<evidence type="ECO:0000256" key="1">
    <source>
        <dbReference type="RuleBase" id="RU363098"/>
    </source>
</evidence>
<dbReference type="GO" id="GO:0031380">
    <property type="term" value="C:nuclear RNA-directed RNA polymerase complex"/>
    <property type="evidence" value="ECO:0007669"/>
    <property type="project" value="TreeGrafter"/>
</dbReference>
<dbReference type="InterPro" id="IPR007855">
    <property type="entry name" value="RDRP"/>
</dbReference>
<dbReference type="InterPro" id="IPR057596">
    <property type="entry name" value="RDRP_core"/>
</dbReference>
<dbReference type="GO" id="GO:0003723">
    <property type="term" value="F:RNA binding"/>
    <property type="evidence" value="ECO:0007669"/>
    <property type="project" value="UniProtKB-KW"/>
</dbReference>
<keyword evidence="1" id="KW-0548">Nucleotidyltransferase</keyword>
<comment type="catalytic activity">
    <reaction evidence="1">
        <text>RNA(n) + a ribonucleoside 5'-triphosphate = RNA(n+1) + diphosphate</text>
        <dbReference type="Rhea" id="RHEA:21248"/>
        <dbReference type="Rhea" id="RHEA-COMP:14527"/>
        <dbReference type="Rhea" id="RHEA-COMP:17342"/>
        <dbReference type="ChEBI" id="CHEBI:33019"/>
        <dbReference type="ChEBI" id="CHEBI:61557"/>
        <dbReference type="ChEBI" id="CHEBI:140395"/>
        <dbReference type="EC" id="2.7.7.48"/>
    </reaction>
</comment>
<accession>A0A814GZX8</accession>
<comment type="similarity">
    <text evidence="1">Belongs to the RdRP family.</text>
</comment>
<evidence type="ECO:0000313" key="4">
    <source>
        <dbReference type="EMBL" id="CAF1003182.1"/>
    </source>
</evidence>
<comment type="caution">
    <text evidence="4">The sequence shown here is derived from an EMBL/GenBank/DDBJ whole genome shotgun (WGS) entry which is preliminary data.</text>
</comment>
<organism evidence="4 5">
    <name type="scientific">Adineta ricciae</name>
    <name type="common">Rotifer</name>
    <dbReference type="NCBI Taxonomy" id="249248"/>
    <lineage>
        <taxon>Eukaryota</taxon>
        <taxon>Metazoa</taxon>
        <taxon>Spiralia</taxon>
        <taxon>Gnathifera</taxon>
        <taxon>Rotifera</taxon>
        <taxon>Eurotatoria</taxon>
        <taxon>Bdelloidea</taxon>
        <taxon>Adinetida</taxon>
        <taxon>Adinetidae</taxon>
        <taxon>Adineta</taxon>
    </lineage>
</organism>
<protein>
    <recommendedName>
        <fullName evidence="1">RNA-dependent RNA polymerase</fullName>
        <ecNumber evidence="1">2.7.7.48</ecNumber>
    </recommendedName>
</protein>
<gene>
    <name evidence="4" type="ORF">EDS130_LOCUS14991</name>
</gene>
<feature type="domain" description="RDRP core" evidence="3">
    <location>
        <begin position="342"/>
        <end position="614"/>
    </location>
</feature>
<feature type="region of interest" description="Disordered" evidence="2">
    <location>
        <begin position="909"/>
        <end position="935"/>
    </location>
</feature>
<dbReference type="Pfam" id="PF05183">
    <property type="entry name" value="RdRP"/>
    <property type="match status" value="2"/>
</dbReference>
<dbReference type="PANTHER" id="PTHR23079:SF55">
    <property type="entry name" value="RNA-DIRECTED RNA POLYMERASE"/>
    <property type="match status" value="1"/>
</dbReference>
<dbReference type="GO" id="GO:0003968">
    <property type="term" value="F:RNA-directed RNA polymerase activity"/>
    <property type="evidence" value="ECO:0007669"/>
    <property type="project" value="UniProtKB-KW"/>
</dbReference>
<keyword evidence="1" id="KW-0694">RNA-binding</keyword>
<dbReference type="EC" id="2.7.7.48" evidence="1"/>